<dbReference type="Gene3D" id="3.40.605.10">
    <property type="entry name" value="Aldehyde Dehydrogenase, Chain A, domain 1"/>
    <property type="match status" value="1"/>
</dbReference>
<dbReference type="PANTHER" id="PTHR43353">
    <property type="entry name" value="SUCCINATE-SEMIALDEHYDE DEHYDROGENASE, MITOCHONDRIAL"/>
    <property type="match status" value="1"/>
</dbReference>
<proteinExistence type="inferred from homology"/>
<dbReference type="GO" id="GO:0009450">
    <property type="term" value="P:gamma-aminobutyric acid catabolic process"/>
    <property type="evidence" value="ECO:0007669"/>
    <property type="project" value="TreeGrafter"/>
</dbReference>
<dbReference type="Pfam" id="PF00171">
    <property type="entry name" value="Aldedh"/>
    <property type="match status" value="1"/>
</dbReference>
<dbReference type="Proteomes" id="UP000216020">
    <property type="component" value="Unassembled WGS sequence"/>
</dbReference>
<feature type="domain" description="Aldehyde dehydrogenase" evidence="3">
    <location>
        <begin position="21"/>
        <end position="478"/>
    </location>
</feature>
<dbReference type="AlphaFoldDB" id="A0A261RYM6"/>
<dbReference type="EMBL" id="NEVM01000005">
    <property type="protein sequence ID" value="OZI30179.1"/>
    <property type="molecule type" value="Genomic_DNA"/>
</dbReference>
<evidence type="ECO:0000313" key="5">
    <source>
        <dbReference type="Proteomes" id="UP000216020"/>
    </source>
</evidence>
<evidence type="ECO:0000256" key="2">
    <source>
        <dbReference type="ARBA" id="ARBA00023002"/>
    </source>
</evidence>
<keyword evidence="2" id="KW-0560">Oxidoreductase</keyword>
<dbReference type="InterPro" id="IPR016163">
    <property type="entry name" value="Ald_DH_C"/>
</dbReference>
<dbReference type="PROSITE" id="PS00070">
    <property type="entry name" value="ALDEHYDE_DEHYDR_CYS"/>
    <property type="match status" value="1"/>
</dbReference>
<dbReference type="SUPFAM" id="SSF53720">
    <property type="entry name" value="ALDH-like"/>
    <property type="match status" value="1"/>
</dbReference>
<dbReference type="InterPro" id="IPR015590">
    <property type="entry name" value="Aldehyde_DH_dom"/>
</dbReference>
<comment type="caution">
    <text evidence="4">The sequence shown here is derived from an EMBL/GenBank/DDBJ whole genome shotgun (WGS) entry which is preliminary data.</text>
</comment>
<dbReference type="GO" id="GO:0004777">
    <property type="term" value="F:succinate-semialdehyde dehydrogenase (NAD+) activity"/>
    <property type="evidence" value="ECO:0007669"/>
    <property type="project" value="TreeGrafter"/>
</dbReference>
<dbReference type="OrthoDB" id="6187633at2"/>
<dbReference type="FunFam" id="3.40.309.10:FF:000009">
    <property type="entry name" value="Aldehyde dehydrogenase A"/>
    <property type="match status" value="1"/>
</dbReference>
<keyword evidence="5" id="KW-1185">Reference proteome</keyword>
<sequence>MKDAAHSYPELALLIDGEWLDAAGRPGRTIANPATGAALGALPYASGADLARALAAAERAMVQWRAVSAYDRAVILNRAAALLRERCEAIATALTLEQGKPLAEARGEILTAADIFAWNAEEGRRAYGRIVPSRTPGQRNMVVKEPIGVVAAFAPWNFPAATAARKIAGSLAAGCACIIKPAEETPATALALARALVDAGLPAGVLNVVFGEPADVSGYLLRSPIVRKVSFTGSTAVGVQLTTLAAADVKRCTMELGGHAPVIVCDDVDPQEAAALAVAAKYRNAGQICVAPTRFYVQEGIFDAFAEAFAQAAAALVVGNGLDAATQMGPLANPRRIAAMETLTAEAVSLGGKCLTGGKRLPGAGHFYAPTVLAEVPEQARIMNEEPFGPVAILNRYAELPDALRAANRLRYGLAAYAHTHDARRAQQIADGIQAGTVGLNTYTVTQTEMPFGGMDHSGDGKEGGIEGLDGYLLTKMVMHLP</sequence>
<evidence type="ECO:0000259" key="3">
    <source>
        <dbReference type="Pfam" id="PF00171"/>
    </source>
</evidence>
<comment type="similarity">
    <text evidence="1">Belongs to the aldehyde dehydrogenase family.</text>
</comment>
<reference evidence="5" key="1">
    <citation type="submission" date="2017-05" db="EMBL/GenBank/DDBJ databases">
        <title>Complete and WGS of Bordetella genogroups.</title>
        <authorList>
            <person name="Spilker T."/>
            <person name="Lipuma J."/>
        </authorList>
    </citation>
    <scope>NUCLEOTIDE SEQUENCE [LARGE SCALE GENOMIC DNA]</scope>
    <source>
        <strain evidence="5">AU16122</strain>
    </source>
</reference>
<dbReference type="InterPro" id="IPR016161">
    <property type="entry name" value="Ald_DH/histidinol_DH"/>
</dbReference>
<dbReference type="InterPro" id="IPR016160">
    <property type="entry name" value="Ald_DH_CS_CYS"/>
</dbReference>
<evidence type="ECO:0000256" key="1">
    <source>
        <dbReference type="ARBA" id="ARBA00009986"/>
    </source>
</evidence>
<dbReference type="PANTHER" id="PTHR43353:SF5">
    <property type="entry name" value="SUCCINATE-SEMIALDEHYDE DEHYDROGENASE, MITOCHONDRIAL"/>
    <property type="match status" value="1"/>
</dbReference>
<dbReference type="FunFam" id="3.40.605.10:FF:000033">
    <property type="entry name" value="NAD-dependent succinate-semialdehyde dehydrogenase"/>
    <property type="match status" value="1"/>
</dbReference>
<organism evidence="4 5">
    <name type="scientific">Bordetella genomosp. 10</name>
    <dbReference type="NCBI Taxonomy" id="1416804"/>
    <lineage>
        <taxon>Bacteria</taxon>
        <taxon>Pseudomonadati</taxon>
        <taxon>Pseudomonadota</taxon>
        <taxon>Betaproteobacteria</taxon>
        <taxon>Burkholderiales</taxon>
        <taxon>Alcaligenaceae</taxon>
        <taxon>Bordetella</taxon>
    </lineage>
</organism>
<dbReference type="InterPro" id="IPR016162">
    <property type="entry name" value="Ald_DH_N"/>
</dbReference>
<dbReference type="InterPro" id="IPR050740">
    <property type="entry name" value="Aldehyde_DH_Superfamily"/>
</dbReference>
<evidence type="ECO:0000313" key="4">
    <source>
        <dbReference type="EMBL" id="OZI30179.1"/>
    </source>
</evidence>
<dbReference type="CDD" id="cd07103">
    <property type="entry name" value="ALDH_F5_SSADH_GabD"/>
    <property type="match status" value="1"/>
</dbReference>
<dbReference type="Gene3D" id="3.40.309.10">
    <property type="entry name" value="Aldehyde Dehydrogenase, Chain A, domain 2"/>
    <property type="match status" value="1"/>
</dbReference>
<dbReference type="RefSeq" id="WP_094854616.1">
    <property type="nucleotide sequence ID" value="NZ_NEVM01000005.1"/>
</dbReference>
<protein>
    <submittedName>
        <fullName evidence="4">NAD-dependent succinate-semialdehyde dehydrogenase</fullName>
    </submittedName>
</protein>
<accession>A0A261RYM6</accession>
<name>A0A261RYM6_9BORD</name>
<gene>
    <name evidence="4" type="ORF">CAL29_19150</name>
</gene>